<evidence type="ECO:0000256" key="2">
    <source>
        <dbReference type="ARBA" id="ARBA00005099"/>
    </source>
</evidence>
<evidence type="ECO:0000256" key="8">
    <source>
        <dbReference type="ARBA" id="ARBA00022898"/>
    </source>
</evidence>
<dbReference type="GO" id="GO:0006564">
    <property type="term" value="P:L-serine biosynthetic process"/>
    <property type="evidence" value="ECO:0007669"/>
    <property type="project" value="UniProtKB-KW"/>
</dbReference>
<name>A0A9N9MFQ5_9CUCU</name>
<evidence type="ECO:0000256" key="1">
    <source>
        <dbReference type="ARBA" id="ARBA00001933"/>
    </source>
</evidence>
<dbReference type="FunFam" id="3.90.1150.10:FF:000006">
    <property type="entry name" value="Phosphoserine aminotransferase"/>
    <property type="match status" value="1"/>
</dbReference>
<evidence type="ECO:0000256" key="3">
    <source>
        <dbReference type="ARBA" id="ARBA00006904"/>
    </source>
</evidence>
<sequence>MSNNNRNFGAGPGKIPDEVLKEAQLEFLSYQNIGFSVTELSHRSEAYAKINQEAQDDLRELLNVPSNYKILFLHGGGQGLFSAVAMNLIGENGTANYAVAGIWSKIAANEAKKYGRIDLVFPEPDSGTIPAINDWTINPKASYLYYCDNETIQGIEFPFVPDSKEVPLVADMSSNLLTRKFDVSKFGVIIAAVQKNLGTAGLGIVIIKDTLLDKALNICPSILNFKLINEYESILNTPPIFSIYMFGKVLKWIKNQGGLDKMEQLSIQKSQLLYNTLKQSNGFYHNNIPEQNRSRINVPFRINKGDVDMENKFLKEAEERKLFQLKGHKLVGGIRVSMNNAVTCEDVQVLVEFMKEFQQENQ</sequence>
<dbReference type="InterPro" id="IPR015421">
    <property type="entry name" value="PyrdxlP-dep_Trfase_major"/>
</dbReference>
<evidence type="ECO:0000256" key="4">
    <source>
        <dbReference type="ARBA" id="ARBA00013030"/>
    </source>
</evidence>
<proteinExistence type="inferred from homology"/>
<comment type="catalytic activity">
    <reaction evidence="10">
        <text>4-(phosphooxy)-L-threonine + 2-oxoglutarate = (R)-3-hydroxy-2-oxo-4-phosphooxybutanoate + L-glutamate</text>
        <dbReference type="Rhea" id="RHEA:16573"/>
        <dbReference type="ChEBI" id="CHEBI:16810"/>
        <dbReference type="ChEBI" id="CHEBI:29985"/>
        <dbReference type="ChEBI" id="CHEBI:58452"/>
        <dbReference type="ChEBI" id="CHEBI:58538"/>
        <dbReference type="EC" id="2.6.1.52"/>
    </reaction>
</comment>
<keyword evidence="6" id="KW-0028">Amino-acid biosynthesis</keyword>
<evidence type="ECO:0000256" key="5">
    <source>
        <dbReference type="ARBA" id="ARBA00022576"/>
    </source>
</evidence>
<keyword evidence="7" id="KW-0808">Transferase</keyword>
<evidence type="ECO:0000256" key="11">
    <source>
        <dbReference type="ARBA" id="ARBA00049007"/>
    </source>
</evidence>
<dbReference type="AlphaFoldDB" id="A0A9N9MFQ5"/>
<dbReference type="InterPro" id="IPR015422">
    <property type="entry name" value="PyrdxlP-dep_Trfase_small"/>
</dbReference>
<dbReference type="Gene3D" id="3.40.640.10">
    <property type="entry name" value="Type I PLP-dependent aspartate aminotransferase-like (Major domain)"/>
    <property type="match status" value="1"/>
</dbReference>
<keyword evidence="8" id="KW-0663">Pyridoxal phosphate</keyword>
<dbReference type="HAMAP" id="MF_00160">
    <property type="entry name" value="SerC_aminotrans_5"/>
    <property type="match status" value="1"/>
</dbReference>
<evidence type="ECO:0000256" key="7">
    <source>
        <dbReference type="ARBA" id="ARBA00022679"/>
    </source>
</evidence>
<keyword evidence="9" id="KW-0718">Serine biosynthesis</keyword>
<comment type="cofactor">
    <cofactor evidence="1">
        <name>pyridoxal 5'-phosphate</name>
        <dbReference type="ChEBI" id="CHEBI:597326"/>
    </cofactor>
</comment>
<dbReference type="NCBIfam" id="NF003764">
    <property type="entry name" value="PRK05355.1"/>
    <property type="match status" value="1"/>
</dbReference>
<keyword evidence="5" id="KW-0032">Aminotransferase</keyword>
<dbReference type="InterPro" id="IPR022278">
    <property type="entry name" value="Pser_aminoTfrase"/>
</dbReference>
<dbReference type="EC" id="2.6.1.52" evidence="4"/>
<gene>
    <name evidence="13" type="ORF">CEUTPL_LOCUS3469</name>
</gene>
<evidence type="ECO:0000256" key="10">
    <source>
        <dbReference type="ARBA" id="ARBA00047630"/>
    </source>
</evidence>
<dbReference type="Pfam" id="PF00266">
    <property type="entry name" value="Aminotran_5"/>
    <property type="match status" value="1"/>
</dbReference>
<evidence type="ECO:0000259" key="12">
    <source>
        <dbReference type="Pfam" id="PF00266"/>
    </source>
</evidence>
<dbReference type="OrthoDB" id="1703350at2759"/>
<comment type="catalytic activity">
    <reaction evidence="11">
        <text>O-phospho-L-serine + 2-oxoglutarate = 3-phosphooxypyruvate + L-glutamate</text>
        <dbReference type="Rhea" id="RHEA:14329"/>
        <dbReference type="ChEBI" id="CHEBI:16810"/>
        <dbReference type="ChEBI" id="CHEBI:18110"/>
        <dbReference type="ChEBI" id="CHEBI:29985"/>
        <dbReference type="ChEBI" id="CHEBI:57524"/>
        <dbReference type="EC" id="2.6.1.52"/>
    </reaction>
</comment>
<dbReference type="GO" id="GO:0005737">
    <property type="term" value="C:cytoplasm"/>
    <property type="evidence" value="ECO:0007669"/>
    <property type="project" value="TreeGrafter"/>
</dbReference>
<evidence type="ECO:0000256" key="6">
    <source>
        <dbReference type="ARBA" id="ARBA00022605"/>
    </source>
</evidence>
<evidence type="ECO:0000313" key="14">
    <source>
        <dbReference type="Proteomes" id="UP001152799"/>
    </source>
</evidence>
<dbReference type="EMBL" id="OU892288">
    <property type="protein sequence ID" value="CAG9762796.1"/>
    <property type="molecule type" value="Genomic_DNA"/>
</dbReference>
<protein>
    <recommendedName>
        <fullName evidence="4">phosphoserine transaminase</fullName>
        <ecNumber evidence="4">2.6.1.52</ecNumber>
    </recommendedName>
</protein>
<dbReference type="InterPro" id="IPR015424">
    <property type="entry name" value="PyrdxlP-dep_Trfase"/>
</dbReference>
<dbReference type="GO" id="GO:0030170">
    <property type="term" value="F:pyridoxal phosphate binding"/>
    <property type="evidence" value="ECO:0007669"/>
    <property type="project" value="TreeGrafter"/>
</dbReference>
<dbReference type="PANTHER" id="PTHR43247:SF1">
    <property type="entry name" value="PHOSPHOSERINE AMINOTRANSFERASE"/>
    <property type="match status" value="1"/>
</dbReference>
<dbReference type="Gene3D" id="3.90.1150.10">
    <property type="entry name" value="Aspartate Aminotransferase, domain 1"/>
    <property type="match status" value="1"/>
</dbReference>
<dbReference type="PANTHER" id="PTHR43247">
    <property type="entry name" value="PHOSPHOSERINE AMINOTRANSFERASE"/>
    <property type="match status" value="1"/>
</dbReference>
<evidence type="ECO:0000313" key="13">
    <source>
        <dbReference type="EMBL" id="CAG9762796.1"/>
    </source>
</evidence>
<dbReference type="SUPFAM" id="SSF53383">
    <property type="entry name" value="PLP-dependent transferases"/>
    <property type="match status" value="1"/>
</dbReference>
<comment type="pathway">
    <text evidence="2">Amino-acid biosynthesis; L-serine biosynthesis; L-serine from 3-phospho-D-glycerate: step 2/3.</text>
</comment>
<feature type="domain" description="Aminotransferase class V" evidence="12">
    <location>
        <begin position="7"/>
        <end position="350"/>
    </location>
</feature>
<dbReference type="PIRSF" id="PIRSF000525">
    <property type="entry name" value="SerC"/>
    <property type="match status" value="1"/>
</dbReference>
<reference evidence="13" key="1">
    <citation type="submission" date="2022-01" db="EMBL/GenBank/DDBJ databases">
        <authorList>
            <person name="King R."/>
        </authorList>
    </citation>
    <scope>NUCLEOTIDE SEQUENCE</scope>
</reference>
<keyword evidence="14" id="KW-1185">Reference proteome</keyword>
<dbReference type="NCBIfam" id="TIGR01364">
    <property type="entry name" value="serC_1"/>
    <property type="match status" value="1"/>
</dbReference>
<dbReference type="InterPro" id="IPR000192">
    <property type="entry name" value="Aminotrans_V_dom"/>
</dbReference>
<evidence type="ECO:0000256" key="9">
    <source>
        <dbReference type="ARBA" id="ARBA00023299"/>
    </source>
</evidence>
<dbReference type="GO" id="GO:0004648">
    <property type="term" value="F:O-phospho-L-serine:2-oxoglutarate aminotransferase activity"/>
    <property type="evidence" value="ECO:0007669"/>
    <property type="project" value="UniProtKB-EC"/>
</dbReference>
<accession>A0A9N9MFQ5</accession>
<dbReference type="Proteomes" id="UP001152799">
    <property type="component" value="Chromosome 12"/>
</dbReference>
<dbReference type="FunFam" id="3.40.640.10:FF:000010">
    <property type="entry name" value="Phosphoserine aminotransferase"/>
    <property type="match status" value="1"/>
</dbReference>
<organism evidence="13 14">
    <name type="scientific">Ceutorhynchus assimilis</name>
    <name type="common">cabbage seed weevil</name>
    <dbReference type="NCBI Taxonomy" id="467358"/>
    <lineage>
        <taxon>Eukaryota</taxon>
        <taxon>Metazoa</taxon>
        <taxon>Ecdysozoa</taxon>
        <taxon>Arthropoda</taxon>
        <taxon>Hexapoda</taxon>
        <taxon>Insecta</taxon>
        <taxon>Pterygota</taxon>
        <taxon>Neoptera</taxon>
        <taxon>Endopterygota</taxon>
        <taxon>Coleoptera</taxon>
        <taxon>Polyphaga</taxon>
        <taxon>Cucujiformia</taxon>
        <taxon>Curculionidae</taxon>
        <taxon>Ceutorhynchinae</taxon>
        <taxon>Ceutorhynchus</taxon>
    </lineage>
</organism>
<comment type="similarity">
    <text evidence="3">Belongs to the class-V pyridoxal-phosphate-dependent aminotransferase family. SerC subfamily.</text>
</comment>